<gene>
    <name evidence="11" type="ORF">GU90_08395</name>
</gene>
<evidence type="ECO:0000256" key="3">
    <source>
        <dbReference type="ARBA" id="ARBA00011918"/>
    </source>
</evidence>
<comment type="caution">
    <text evidence="11">The sequence shown here is derived from an EMBL/GenBank/DDBJ whole genome shotgun (WGS) entry which is preliminary data.</text>
</comment>
<keyword evidence="7" id="KW-0234">DNA repair</keyword>
<dbReference type="InterPro" id="IPR008332">
    <property type="entry name" value="MethylG_MeTrfase_N"/>
</dbReference>
<reference evidence="11 12" key="1">
    <citation type="submission" date="2014-06" db="EMBL/GenBank/DDBJ databases">
        <title>Saccharopolyspora rectivirgula DSM-43113 Genome sequencing.</title>
        <authorList>
            <person name="Barrera C."/>
            <person name="Millon L."/>
            <person name="Rognon B."/>
            <person name="Zaugg C."/>
            <person name="Monod M."/>
        </authorList>
    </citation>
    <scope>NUCLEOTIDE SEQUENCE [LARGE SCALE GENOMIC DNA]</scope>
    <source>
        <strain evidence="11 12">DSM 43113</strain>
    </source>
</reference>
<keyword evidence="12" id="KW-1185">Reference proteome</keyword>
<evidence type="ECO:0000256" key="8">
    <source>
        <dbReference type="ARBA" id="ARBA00049348"/>
    </source>
</evidence>
<protein>
    <recommendedName>
        <fullName evidence="3">methylated-DNA--[protein]-cysteine S-methyltransferase</fullName>
        <ecNumber evidence="3">2.1.1.63</ecNumber>
    </recommendedName>
</protein>
<dbReference type="InterPro" id="IPR036388">
    <property type="entry name" value="WH-like_DNA-bd_sf"/>
</dbReference>
<dbReference type="InterPro" id="IPR014048">
    <property type="entry name" value="MethylDNA_cys_MeTrfase_DNA-bd"/>
</dbReference>
<proteinExistence type="inferred from homology"/>
<dbReference type="GO" id="GO:0006281">
    <property type="term" value="P:DNA repair"/>
    <property type="evidence" value="ECO:0007669"/>
    <property type="project" value="UniProtKB-KW"/>
</dbReference>
<dbReference type="SUPFAM" id="SSF46767">
    <property type="entry name" value="Methylated DNA-protein cysteine methyltransferase, C-terminal domain"/>
    <property type="match status" value="1"/>
</dbReference>
<dbReference type="InterPro" id="IPR036631">
    <property type="entry name" value="MGMT_N_sf"/>
</dbReference>
<comment type="catalytic activity">
    <reaction evidence="8">
        <text>a 6-O-methyl-2'-deoxyguanosine in DNA + L-cysteinyl-[protein] = S-methyl-L-cysteinyl-[protein] + a 2'-deoxyguanosine in DNA</text>
        <dbReference type="Rhea" id="RHEA:24000"/>
        <dbReference type="Rhea" id="RHEA-COMP:10131"/>
        <dbReference type="Rhea" id="RHEA-COMP:10132"/>
        <dbReference type="Rhea" id="RHEA-COMP:11367"/>
        <dbReference type="Rhea" id="RHEA-COMP:11368"/>
        <dbReference type="ChEBI" id="CHEBI:29950"/>
        <dbReference type="ChEBI" id="CHEBI:82612"/>
        <dbReference type="ChEBI" id="CHEBI:85445"/>
        <dbReference type="ChEBI" id="CHEBI:85448"/>
        <dbReference type="EC" id="2.1.1.63"/>
    </reaction>
</comment>
<keyword evidence="5 11" id="KW-0808">Transferase</keyword>
<evidence type="ECO:0000259" key="10">
    <source>
        <dbReference type="Pfam" id="PF02870"/>
    </source>
</evidence>
<comment type="similarity">
    <text evidence="2">Belongs to the MGMT family.</text>
</comment>
<dbReference type="Pfam" id="PF01035">
    <property type="entry name" value="DNA_binding_1"/>
    <property type="match status" value="1"/>
</dbReference>
<dbReference type="EMBL" id="JNVU01000020">
    <property type="protein sequence ID" value="KEI44789.1"/>
    <property type="molecule type" value="Genomic_DNA"/>
</dbReference>
<dbReference type="PANTHER" id="PTHR10815">
    <property type="entry name" value="METHYLATED-DNA--PROTEIN-CYSTEINE METHYLTRANSFERASE"/>
    <property type="match status" value="1"/>
</dbReference>
<dbReference type="GO" id="GO:0032259">
    <property type="term" value="P:methylation"/>
    <property type="evidence" value="ECO:0007669"/>
    <property type="project" value="UniProtKB-KW"/>
</dbReference>
<accession>A0A073BAK2</accession>
<evidence type="ECO:0000313" key="12">
    <source>
        <dbReference type="Proteomes" id="UP000031419"/>
    </source>
</evidence>
<keyword evidence="6" id="KW-0227">DNA damage</keyword>
<dbReference type="PROSITE" id="PS00374">
    <property type="entry name" value="MGMT"/>
    <property type="match status" value="1"/>
</dbReference>
<dbReference type="GO" id="GO:0003908">
    <property type="term" value="F:methylated-DNA-[protein]-cysteine S-methyltransferase activity"/>
    <property type="evidence" value="ECO:0007669"/>
    <property type="project" value="UniProtKB-EC"/>
</dbReference>
<dbReference type="eggNOG" id="COG0350">
    <property type="taxonomic scope" value="Bacteria"/>
</dbReference>
<dbReference type="Gene3D" id="3.30.160.70">
    <property type="entry name" value="Methylated DNA-protein cysteine methyltransferase domain"/>
    <property type="match status" value="1"/>
</dbReference>
<dbReference type="SUPFAM" id="SSF53155">
    <property type="entry name" value="Methylated DNA-protein cysteine methyltransferase domain"/>
    <property type="match status" value="1"/>
</dbReference>
<name>A0A073BAK2_9PSEU</name>
<dbReference type="CDD" id="cd06445">
    <property type="entry name" value="ATase"/>
    <property type="match status" value="1"/>
</dbReference>
<dbReference type="OrthoDB" id="9802228at2"/>
<dbReference type="STRING" id="28042.GU90_08395"/>
<evidence type="ECO:0000259" key="9">
    <source>
        <dbReference type="Pfam" id="PF01035"/>
    </source>
</evidence>
<evidence type="ECO:0000256" key="6">
    <source>
        <dbReference type="ARBA" id="ARBA00022763"/>
    </source>
</evidence>
<dbReference type="NCBIfam" id="TIGR00589">
    <property type="entry name" value="ogt"/>
    <property type="match status" value="1"/>
</dbReference>
<dbReference type="FunFam" id="1.10.10.10:FF:000214">
    <property type="entry name" value="Methylated-DNA--protein-cysteine methyltransferase"/>
    <property type="match status" value="1"/>
</dbReference>
<dbReference type="Gene3D" id="1.10.10.10">
    <property type="entry name" value="Winged helix-like DNA-binding domain superfamily/Winged helix DNA-binding domain"/>
    <property type="match status" value="1"/>
</dbReference>
<evidence type="ECO:0000256" key="5">
    <source>
        <dbReference type="ARBA" id="ARBA00022679"/>
    </source>
</evidence>
<dbReference type="Pfam" id="PF02870">
    <property type="entry name" value="Methyltransf_1N"/>
    <property type="match status" value="1"/>
</dbReference>
<comment type="catalytic activity">
    <reaction evidence="1">
        <text>a 4-O-methyl-thymidine in DNA + L-cysteinyl-[protein] = a thymidine in DNA + S-methyl-L-cysteinyl-[protein]</text>
        <dbReference type="Rhea" id="RHEA:53428"/>
        <dbReference type="Rhea" id="RHEA-COMP:10131"/>
        <dbReference type="Rhea" id="RHEA-COMP:10132"/>
        <dbReference type="Rhea" id="RHEA-COMP:13555"/>
        <dbReference type="Rhea" id="RHEA-COMP:13556"/>
        <dbReference type="ChEBI" id="CHEBI:29950"/>
        <dbReference type="ChEBI" id="CHEBI:82612"/>
        <dbReference type="ChEBI" id="CHEBI:137386"/>
        <dbReference type="ChEBI" id="CHEBI:137387"/>
        <dbReference type="EC" id="2.1.1.63"/>
    </reaction>
</comment>
<feature type="domain" description="Methylated-DNA-[protein]-cysteine S-methyltransferase DNA binding" evidence="9">
    <location>
        <begin position="84"/>
        <end position="163"/>
    </location>
</feature>
<evidence type="ECO:0000256" key="1">
    <source>
        <dbReference type="ARBA" id="ARBA00001286"/>
    </source>
</evidence>
<dbReference type="RefSeq" id="WP_029720294.1">
    <property type="nucleotide sequence ID" value="NZ_JAJUIW010000012.1"/>
</dbReference>
<evidence type="ECO:0000313" key="11">
    <source>
        <dbReference type="EMBL" id="KEI44789.1"/>
    </source>
</evidence>
<feature type="domain" description="Methylguanine DNA methyltransferase ribonuclease-like" evidence="10">
    <location>
        <begin position="8"/>
        <end position="76"/>
    </location>
</feature>
<dbReference type="Proteomes" id="UP000031419">
    <property type="component" value="Unassembled WGS sequence"/>
</dbReference>
<sequence>MTEKSTCSWLESPVGPLTVVASPAGVRQISFGSPREVLPAHQEEELLPDTGWAASAARQLADYFAGTRREFTVPVDWTPLTELRAHVLRTLEELVPFGSTVTYRQLAQLAGRPEAARAVGTILAGNPCPLLVPCHRVVASNGGLGGFSGGLARKRRLLVHEGVLAPSLLELDLLAG</sequence>
<evidence type="ECO:0000256" key="4">
    <source>
        <dbReference type="ARBA" id="ARBA00022603"/>
    </source>
</evidence>
<dbReference type="PANTHER" id="PTHR10815:SF13">
    <property type="entry name" value="METHYLATED-DNA--PROTEIN-CYSTEINE METHYLTRANSFERASE"/>
    <property type="match status" value="1"/>
</dbReference>
<organism evidence="11 12">
    <name type="scientific">Saccharopolyspora rectivirgula</name>
    <dbReference type="NCBI Taxonomy" id="28042"/>
    <lineage>
        <taxon>Bacteria</taxon>
        <taxon>Bacillati</taxon>
        <taxon>Actinomycetota</taxon>
        <taxon>Actinomycetes</taxon>
        <taxon>Pseudonocardiales</taxon>
        <taxon>Pseudonocardiaceae</taxon>
        <taxon>Saccharopolyspora</taxon>
    </lineage>
</organism>
<evidence type="ECO:0000256" key="2">
    <source>
        <dbReference type="ARBA" id="ARBA00008711"/>
    </source>
</evidence>
<dbReference type="AlphaFoldDB" id="A0A073BAK2"/>
<dbReference type="EC" id="2.1.1.63" evidence="3"/>
<dbReference type="InterPro" id="IPR036217">
    <property type="entry name" value="MethylDNA_cys_MeTrfase_DNAb"/>
</dbReference>
<evidence type="ECO:0000256" key="7">
    <source>
        <dbReference type="ARBA" id="ARBA00023204"/>
    </source>
</evidence>
<dbReference type="InterPro" id="IPR001497">
    <property type="entry name" value="MethylDNA_cys_MeTrfase_AS"/>
</dbReference>
<keyword evidence="4 11" id="KW-0489">Methyltransferase</keyword>